<reference evidence="1" key="1">
    <citation type="submission" date="2023-04" db="EMBL/GenBank/DDBJ databases">
        <title>Ambrosiozyma monospora NBRC 1965.</title>
        <authorList>
            <person name="Ichikawa N."/>
            <person name="Sato H."/>
            <person name="Tonouchi N."/>
        </authorList>
    </citation>
    <scope>NUCLEOTIDE SEQUENCE</scope>
    <source>
        <strain evidence="1">NBRC 1965</strain>
    </source>
</reference>
<dbReference type="Proteomes" id="UP001165063">
    <property type="component" value="Unassembled WGS sequence"/>
</dbReference>
<proteinExistence type="predicted"/>
<gene>
    <name evidence="1" type="ORF">Amon01_000709900</name>
</gene>
<organism evidence="1 2">
    <name type="scientific">Ambrosiozyma monospora</name>
    <name type="common">Yeast</name>
    <name type="synonym">Endomycopsis monosporus</name>
    <dbReference type="NCBI Taxonomy" id="43982"/>
    <lineage>
        <taxon>Eukaryota</taxon>
        <taxon>Fungi</taxon>
        <taxon>Dikarya</taxon>
        <taxon>Ascomycota</taxon>
        <taxon>Saccharomycotina</taxon>
        <taxon>Pichiomycetes</taxon>
        <taxon>Pichiales</taxon>
        <taxon>Pichiaceae</taxon>
        <taxon>Ambrosiozyma</taxon>
    </lineage>
</organism>
<name>A0A9W7DN21_AMBMO</name>
<comment type="caution">
    <text evidence="1">The sequence shown here is derived from an EMBL/GenBank/DDBJ whole genome shotgun (WGS) entry which is preliminary data.</text>
</comment>
<protein>
    <submittedName>
        <fullName evidence="1">Unnamed protein product</fullName>
    </submittedName>
</protein>
<evidence type="ECO:0000313" key="2">
    <source>
        <dbReference type="Proteomes" id="UP001165063"/>
    </source>
</evidence>
<accession>A0A9W7DN21</accession>
<dbReference type="AlphaFoldDB" id="A0A9W7DN21"/>
<dbReference type="EMBL" id="BSXU01004975">
    <property type="protein sequence ID" value="GMG49335.1"/>
    <property type="molecule type" value="Genomic_DNA"/>
</dbReference>
<sequence length="763" mass="87163">MIDIDVPPVQSNVSLPTNAKTTYTYKIYMNQSDNTSDDNLVKSTGINAVFRASPCPAKDALALSAPHKERLASDHQHHQRKAKTLVEIRKHKESKTRERIDQVAIPVGIPEDSRFLSNFTETTTIDDIAKNLKSFIQGRAGHPIYQSAYPLIYETQRMLCSMNKEIYRFTYSQICQLLLVYHGSFSISANYFSITLRYSIEDNHGLPYAFTWILYPRNDKSGFDLLKPSSSALQGEIEPVRQEASGQYFVDNSSMTTEPNSNKPVVEDVYMDTTGIQDGFNSTTIDDVHKTSNQIDICSPTNDFRTWNLGRLRLMAIPVTIPENKFFNIVLDPTSTIREIVTRLRHFAAAHPATGAIHPSLKEAYRLLTNIKEEAYKFTVSQLLQVLCTFKYSVRYNYYFSLKTGDTDSKDSTWFFIRQDRLHGLFYIRRSELKNVYSETHHSGTHHSGGFKVLKQVPIPPIPVNIPEVDDTYFHLAESNCFEDVVNKLAALRFVDFTPFEINKTLTIELYSKLFNIKTEVFRFTTLQLAYFLLVYRSYKILYTGRTSMYCYMKCLLKDETGLKKCPATLSLKYEPVQGGVFYVRRSKGVLDHNHDISAASPYGSSLPMAIDIPDDISNNFHFAPNMPIRETIKSLRAKVLNMESPPVSQHFSIHRTYARLFFAGSSTYSFTPSQFMKFMCLYYRFFKMFCSGEYCFISCRMKTTSGENCPIKYSVKYDGPKNVFVVTLTKPSLNVDHCHGFADVSAVAGLKQTDCDISAPYY</sequence>
<keyword evidence="2" id="KW-1185">Reference proteome</keyword>
<evidence type="ECO:0000313" key="1">
    <source>
        <dbReference type="EMBL" id="GMG49335.1"/>
    </source>
</evidence>